<protein>
    <submittedName>
        <fullName evidence="1">4435_t:CDS:1</fullName>
    </submittedName>
</protein>
<evidence type="ECO:0000313" key="1">
    <source>
        <dbReference type="EMBL" id="CAG8614793.1"/>
    </source>
</evidence>
<evidence type="ECO:0000313" key="2">
    <source>
        <dbReference type="Proteomes" id="UP000789375"/>
    </source>
</evidence>
<accession>A0A9N9CSU6</accession>
<proteinExistence type="predicted"/>
<feature type="non-terminal residue" evidence="1">
    <location>
        <position position="125"/>
    </location>
</feature>
<dbReference type="Proteomes" id="UP000789375">
    <property type="component" value="Unassembled WGS sequence"/>
</dbReference>
<organism evidence="1 2">
    <name type="scientific">Funneliformis mosseae</name>
    <name type="common">Endomycorrhizal fungus</name>
    <name type="synonym">Glomus mosseae</name>
    <dbReference type="NCBI Taxonomy" id="27381"/>
    <lineage>
        <taxon>Eukaryota</taxon>
        <taxon>Fungi</taxon>
        <taxon>Fungi incertae sedis</taxon>
        <taxon>Mucoromycota</taxon>
        <taxon>Glomeromycotina</taxon>
        <taxon>Glomeromycetes</taxon>
        <taxon>Glomerales</taxon>
        <taxon>Glomeraceae</taxon>
        <taxon>Funneliformis</taxon>
    </lineage>
</organism>
<gene>
    <name evidence="1" type="ORF">FMOSSE_LOCUS9661</name>
</gene>
<comment type="caution">
    <text evidence="1">The sequence shown here is derived from an EMBL/GenBank/DDBJ whole genome shotgun (WGS) entry which is preliminary data.</text>
</comment>
<dbReference type="AlphaFoldDB" id="A0A9N9CSU6"/>
<keyword evidence="2" id="KW-1185">Reference proteome</keyword>
<reference evidence="1" key="1">
    <citation type="submission" date="2021-06" db="EMBL/GenBank/DDBJ databases">
        <authorList>
            <person name="Kallberg Y."/>
            <person name="Tangrot J."/>
            <person name="Rosling A."/>
        </authorList>
    </citation>
    <scope>NUCLEOTIDE SEQUENCE</scope>
    <source>
        <strain evidence="1">87-6 pot B 2015</strain>
    </source>
</reference>
<sequence length="125" mass="14066">YDHNHTSQASSAEVANVVQINICEYSKESSINLGKSSPRSLIEGETVNMITLSDRLVILHYMTRTPKSAGPEEMRRAFSKCVPIIARVLRSRSPFLFNSSYPRMFDELPTCHVLAIFVGYARKSV</sequence>
<dbReference type="EMBL" id="CAJVPP010002897">
    <property type="protein sequence ID" value="CAG8614793.1"/>
    <property type="molecule type" value="Genomic_DNA"/>
</dbReference>
<name>A0A9N9CSU6_FUNMO</name>